<evidence type="ECO:0000256" key="3">
    <source>
        <dbReference type="SAM" id="SignalP"/>
    </source>
</evidence>
<dbReference type="GO" id="GO:0030247">
    <property type="term" value="F:polysaccharide binding"/>
    <property type="evidence" value="ECO:0007669"/>
    <property type="project" value="InterPro"/>
</dbReference>
<dbReference type="PANTHER" id="PTHR33491">
    <property type="entry name" value="OSJNBA0016N04.9 PROTEIN"/>
    <property type="match status" value="1"/>
</dbReference>
<dbReference type="GO" id="GO:0016020">
    <property type="term" value="C:membrane"/>
    <property type="evidence" value="ECO:0007669"/>
    <property type="project" value="UniProtKB-SubCell"/>
</dbReference>
<accession>A0AAD6EK23</accession>
<comment type="caution">
    <text evidence="5">The sequence shown here is derived from an EMBL/GenBank/DDBJ whole genome shotgun (WGS) entry which is preliminary data.</text>
</comment>
<feature type="signal peptide" evidence="3">
    <location>
        <begin position="1"/>
        <end position="25"/>
    </location>
</feature>
<protein>
    <recommendedName>
        <fullName evidence="4">Wall-associated receptor kinase galacturonan-binding domain-containing protein</fullName>
    </recommendedName>
</protein>
<dbReference type="InterPro" id="IPR025287">
    <property type="entry name" value="WAK_GUB"/>
</dbReference>
<dbReference type="Proteomes" id="UP001210211">
    <property type="component" value="Unassembled WGS sequence"/>
</dbReference>
<evidence type="ECO:0000256" key="1">
    <source>
        <dbReference type="ARBA" id="ARBA00004167"/>
    </source>
</evidence>
<comment type="subcellular location">
    <subcellularLocation>
        <location evidence="1">Membrane</location>
        <topology evidence="1">Single-pass membrane protein</topology>
    </subcellularLocation>
</comment>
<proteinExistence type="predicted"/>
<dbReference type="EMBL" id="JAMRDG010000002">
    <property type="protein sequence ID" value="KAJ3687330.1"/>
    <property type="molecule type" value="Genomic_DNA"/>
</dbReference>
<evidence type="ECO:0000313" key="5">
    <source>
        <dbReference type="EMBL" id="KAJ3687330.1"/>
    </source>
</evidence>
<keyword evidence="2 3" id="KW-0732">Signal</keyword>
<name>A0AAD6EK23_9POAL</name>
<dbReference type="Pfam" id="PF13947">
    <property type="entry name" value="GUB_WAK_bind"/>
    <property type="match status" value="1"/>
</dbReference>
<reference evidence="5 6" key="1">
    <citation type="journal article" date="2022" name="Cell">
        <title>Repeat-based holocentromeres influence genome architecture and karyotype evolution.</title>
        <authorList>
            <person name="Hofstatter P.G."/>
            <person name="Thangavel G."/>
            <person name="Lux T."/>
            <person name="Neumann P."/>
            <person name="Vondrak T."/>
            <person name="Novak P."/>
            <person name="Zhang M."/>
            <person name="Costa L."/>
            <person name="Castellani M."/>
            <person name="Scott A."/>
            <person name="Toegelov H."/>
            <person name="Fuchs J."/>
            <person name="Mata-Sucre Y."/>
            <person name="Dias Y."/>
            <person name="Vanzela A.L.L."/>
            <person name="Huettel B."/>
            <person name="Almeida C.C.S."/>
            <person name="Simkova H."/>
            <person name="Souza G."/>
            <person name="Pedrosa-Harand A."/>
            <person name="Macas J."/>
            <person name="Mayer K.F.X."/>
            <person name="Houben A."/>
            <person name="Marques A."/>
        </authorList>
    </citation>
    <scope>NUCLEOTIDE SEQUENCE [LARGE SCALE GENOMIC DNA]</scope>
    <source>
        <strain evidence="5">RhyTen1mFocal</strain>
    </source>
</reference>
<evidence type="ECO:0000259" key="4">
    <source>
        <dbReference type="Pfam" id="PF13947"/>
    </source>
</evidence>
<sequence>MSCVRQLKSLVSLTLIISLLPTGLAASTTQKISLPGCPDKCGNITIPYPFGTRPGCYRDDGFDGFQITCDESITTPKAFVGSNSSNIEMIDINITSGETRVYKHIGYRYYDTEDHVIDTNNMVMDTMDSPYLFSYRRNKFTVIGCHTLAYIAGEGDRPYQSGCASFCEFQNSTTGSSFFLTQTAASSCNGLGCCQTAIPAGLNYYKVKCGYDNKSYWWFNPCNYAVLVEEDSFKFQVQDLMEQYFLNRTQTHVPFVLDWAIRTKGTCQDGVENSTNRACLSYHSFCRNTSNGEGYLCQCSQGYQGNPYLFGGCCWSYVLEVNI</sequence>
<gene>
    <name evidence="5" type="ORF">LUZ61_016494</name>
</gene>
<dbReference type="AlphaFoldDB" id="A0AAD6EK23"/>
<evidence type="ECO:0000256" key="2">
    <source>
        <dbReference type="ARBA" id="ARBA00022729"/>
    </source>
</evidence>
<organism evidence="5 6">
    <name type="scientific">Rhynchospora tenuis</name>
    <dbReference type="NCBI Taxonomy" id="198213"/>
    <lineage>
        <taxon>Eukaryota</taxon>
        <taxon>Viridiplantae</taxon>
        <taxon>Streptophyta</taxon>
        <taxon>Embryophyta</taxon>
        <taxon>Tracheophyta</taxon>
        <taxon>Spermatophyta</taxon>
        <taxon>Magnoliopsida</taxon>
        <taxon>Liliopsida</taxon>
        <taxon>Poales</taxon>
        <taxon>Cyperaceae</taxon>
        <taxon>Cyperoideae</taxon>
        <taxon>Rhynchosporeae</taxon>
        <taxon>Rhynchospora</taxon>
    </lineage>
</organism>
<keyword evidence="6" id="KW-1185">Reference proteome</keyword>
<feature type="domain" description="Wall-associated receptor kinase galacturonan-binding" evidence="4">
    <location>
        <begin position="37"/>
        <end position="102"/>
    </location>
</feature>
<feature type="chain" id="PRO_5041934333" description="Wall-associated receptor kinase galacturonan-binding domain-containing protein" evidence="3">
    <location>
        <begin position="26"/>
        <end position="323"/>
    </location>
</feature>
<evidence type="ECO:0000313" key="6">
    <source>
        <dbReference type="Proteomes" id="UP001210211"/>
    </source>
</evidence>